<evidence type="ECO:0000256" key="1">
    <source>
        <dbReference type="SAM" id="MobiDB-lite"/>
    </source>
</evidence>
<organism evidence="2">
    <name type="scientific">Proboscia inermis</name>
    <dbReference type="NCBI Taxonomy" id="420281"/>
    <lineage>
        <taxon>Eukaryota</taxon>
        <taxon>Sar</taxon>
        <taxon>Stramenopiles</taxon>
        <taxon>Ochrophyta</taxon>
        <taxon>Bacillariophyta</taxon>
        <taxon>Coscinodiscophyceae</taxon>
        <taxon>Rhizosoleniophycidae</taxon>
        <taxon>Rhizosoleniales</taxon>
        <taxon>Rhizosoleniaceae</taxon>
        <taxon>Proboscia</taxon>
    </lineage>
</organism>
<evidence type="ECO:0000313" key="2">
    <source>
        <dbReference type="EMBL" id="CAD8406751.1"/>
    </source>
</evidence>
<dbReference type="AlphaFoldDB" id="A0A7S0BYE8"/>
<protein>
    <submittedName>
        <fullName evidence="2">Uncharacterized protein</fullName>
    </submittedName>
</protein>
<sequence>MVFLIVAKTKPCTYSPVTSFDKLPPNTAPTIGAKIYTHHPLNATSPPHPAKNVTRRGPKSRAGLNPAWVRGAITVMRDATVPPMRRGAAFGGISSFLGEVTLKITKDSMAVPSASAKKADCQFATLLIVLMEK</sequence>
<name>A0A7S0BYE8_9STRA</name>
<accession>A0A7S0BYE8</accession>
<feature type="region of interest" description="Disordered" evidence="1">
    <location>
        <begin position="39"/>
        <end position="61"/>
    </location>
</feature>
<gene>
    <name evidence="2" type="ORF">PINE0816_LOCUS2868</name>
</gene>
<proteinExistence type="predicted"/>
<reference evidence="2" key="1">
    <citation type="submission" date="2021-01" db="EMBL/GenBank/DDBJ databases">
        <authorList>
            <person name="Corre E."/>
            <person name="Pelletier E."/>
            <person name="Niang G."/>
            <person name="Scheremetjew M."/>
            <person name="Finn R."/>
            <person name="Kale V."/>
            <person name="Holt S."/>
            <person name="Cochrane G."/>
            <person name="Meng A."/>
            <person name="Brown T."/>
            <person name="Cohen L."/>
        </authorList>
    </citation>
    <scope>NUCLEOTIDE SEQUENCE</scope>
    <source>
        <strain evidence="2">CCAP1064/1</strain>
    </source>
</reference>
<dbReference type="EMBL" id="HBEL01005994">
    <property type="protein sequence ID" value="CAD8406751.1"/>
    <property type="molecule type" value="Transcribed_RNA"/>
</dbReference>